<proteinExistence type="predicted"/>
<dbReference type="RefSeq" id="WP_003631887.1">
    <property type="nucleotide sequence ID" value="NC_013861.1"/>
</dbReference>
<gene>
    <name evidence="1" type="ordered locus">LLO_1367</name>
</gene>
<dbReference type="OrthoDB" id="278697at2"/>
<dbReference type="HOGENOM" id="CLU_124467_1_0_6"/>
<dbReference type="KEGG" id="llo:LLO_1367"/>
<dbReference type="eggNOG" id="COG4278">
    <property type="taxonomic scope" value="Bacteria"/>
</dbReference>
<dbReference type="AlphaFoldDB" id="D3HS47"/>
<name>D3HS47_LEGLN</name>
<accession>D3HS47</accession>
<dbReference type="GeneID" id="40925600"/>
<evidence type="ECO:0000313" key="1">
    <source>
        <dbReference type="EMBL" id="CBJ11729.1"/>
    </source>
</evidence>
<protein>
    <submittedName>
        <fullName evidence="1">Uncharacterized protein</fullName>
    </submittedName>
</protein>
<keyword evidence="2" id="KW-1185">Reference proteome</keyword>
<reference evidence="1 2" key="1">
    <citation type="journal article" date="2010" name="PLoS Genet.">
        <title>Analysis of the Legionella longbeachae genome and transcriptome uncovers unique strategies to cause Legionnaires' disease.</title>
        <authorList>
            <person name="Cazalet C."/>
            <person name="Gomez-Valero L."/>
            <person name="Rusniok C."/>
            <person name="Lomma M."/>
            <person name="Dervins-Ravault D."/>
            <person name="Newton H."/>
            <person name="Sansom F."/>
            <person name="Jarraud S."/>
            <person name="Zidane N."/>
            <person name="Ma L."/>
            <person name="Bouchier C."/>
            <person name="Etienne J."/>
            <person name="Hartland E."/>
            <person name="Buchrieser C."/>
        </authorList>
    </citation>
    <scope>NUCLEOTIDE SEQUENCE [LARGE SCALE GENOMIC DNA]</scope>
    <source>
        <strain evidence="1 2">NSW150</strain>
    </source>
</reference>
<organism evidence="1 2">
    <name type="scientific">Legionella longbeachae serogroup 1 (strain NSW150)</name>
    <dbReference type="NCBI Taxonomy" id="661367"/>
    <lineage>
        <taxon>Bacteria</taxon>
        <taxon>Pseudomonadati</taxon>
        <taxon>Pseudomonadota</taxon>
        <taxon>Gammaproteobacteria</taxon>
        <taxon>Legionellales</taxon>
        <taxon>Legionellaceae</taxon>
        <taxon>Legionella</taxon>
    </lineage>
</organism>
<dbReference type="Proteomes" id="UP000001060">
    <property type="component" value="Chromosome"/>
</dbReference>
<sequence length="155" mass="18596">MNLPDLNKLISYENDKIISRYRKDYPNSKMNAEDALKEFMKFVWLCHKHRVEKKNCTKGNSLAFSCVIHSDMRDIDNMWHTFLLFTRDYHDFCDLYLDGVFFHHDPLINPDRKVFDKNDEEELTLYLSYIYDNLGEDTLIKWFHDSIAIEDGSLK</sequence>
<dbReference type="EMBL" id="FN650140">
    <property type="protein sequence ID" value="CBJ11729.1"/>
    <property type="molecule type" value="Genomic_DNA"/>
</dbReference>
<evidence type="ECO:0000313" key="2">
    <source>
        <dbReference type="Proteomes" id="UP000001060"/>
    </source>
</evidence>